<dbReference type="InterPro" id="IPR011051">
    <property type="entry name" value="RmlC_Cupin_sf"/>
</dbReference>
<dbReference type="STRING" id="253628.A0A0D2AK14"/>
<feature type="domain" description="Cupin type-2" evidence="1">
    <location>
        <begin position="97"/>
        <end position="165"/>
    </location>
</feature>
<keyword evidence="3" id="KW-1185">Reference proteome</keyword>
<name>A0A0D2AK14_9PEZI</name>
<dbReference type="VEuPathDB" id="FungiDB:PV09_02064"/>
<proteinExistence type="predicted"/>
<protein>
    <recommendedName>
        <fullName evidence="1">Cupin type-2 domain-containing protein</fullName>
    </recommendedName>
</protein>
<dbReference type="RefSeq" id="XP_016217067.1">
    <property type="nucleotide sequence ID" value="XM_016355051.1"/>
</dbReference>
<dbReference type="InterPro" id="IPR014710">
    <property type="entry name" value="RmlC-like_jellyroll"/>
</dbReference>
<evidence type="ECO:0000313" key="2">
    <source>
        <dbReference type="EMBL" id="KIW07198.1"/>
    </source>
</evidence>
<dbReference type="Pfam" id="PF07883">
    <property type="entry name" value="Cupin_2"/>
    <property type="match status" value="1"/>
</dbReference>
<evidence type="ECO:0000259" key="1">
    <source>
        <dbReference type="Pfam" id="PF07883"/>
    </source>
</evidence>
<dbReference type="InterPro" id="IPR013096">
    <property type="entry name" value="Cupin_2"/>
</dbReference>
<dbReference type="AlphaFoldDB" id="A0A0D2AK14"/>
<gene>
    <name evidence="2" type="ORF">PV09_02064</name>
</gene>
<dbReference type="SUPFAM" id="SSF51182">
    <property type="entry name" value="RmlC-like cupins"/>
    <property type="match status" value="1"/>
</dbReference>
<dbReference type="HOGENOM" id="CLU_096188_0_1_1"/>
<reference evidence="2 3" key="1">
    <citation type="submission" date="2015-01" db="EMBL/GenBank/DDBJ databases">
        <title>The Genome Sequence of Ochroconis gallopava CBS43764.</title>
        <authorList>
            <consortium name="The Broad Institute Genomics Platform"/>
            <person name="Cuomo C."/>
            <person name="de Hoog S."/>
            <person name="Gorbushina A."/>
            <person name="Stielow B."/>
            <person name="Teixiera M."/>
            <person name="Abouelleil A."/>
            <person name="Chapman S.B."/>
            <person name="Priest M."/>
            <person name="Young S.K."/>
            <person name="Wortman J."/>
            <person name="Nusbaum C."/>
            <person name="Birren B."/>
        </authorList>
    </citation>
    <scope>NUCLEOTIDE SEQUENCE [LARGE SCALE GENOMIC DNA]</scope>
    <source>
        <strain evidence="2 3">CBS 43764</strain>
    </source>
</reference>
<dbReference type="CDD" id="cd02231">
    <property type="entry name" value="cupin_BLL6423-like"/>
    <property type="match status" value="1"/>
</dbReference>
<dbReference type="OrthoDB" id="5840532at2759"/>
<dbReference type="PANTHER" id="PTHR36156">
    <property type="entry name" value="SLR2101 PROTEIN"/>
    <property type="match status" value="1"/>
</dbReference>
<accession>A0A0D2AK14</accession>
<dbReference type="InterPro" id="IPR047142">
    <property type="entry name" value="OryJ/VirC-like"/>
</dbReference>
<dbReference type="Gene3D" id="2.60.120.10">
    <property type="entry name" value="Jelly Rolls"/>
    <property type="match status" value="1"/>
</dbReference>
<dbReference type="PANTHER" id="PTHR36156:SF3">
    <property type="entry name" value="CUPIN 2 CONSERVED BARREL DOMAIN-CONTAINING PROTEIN"/>
    <property type="match status" value="1"/>
</dbReference>
<organism evidence="2 3">
    <name type="scientific">Verruconis gallopava</name>
    <dbReference type="NCBI Taxonomy" id="253628"/>
    <lineage>
        <taxon>Eukaryota</taxon>
        <taxon>Fungi</taxon>
        <taxon>Dikarya</taxon>
        <taxon>Ascomycota</taxon>
        <taxon>Pezizomycotina</taxon>
        <taxon>Dothideomycetes</taxon>
        <taxon>Pleosporomycetidae</taxon>
        <taxon>Venturiales</taxon>
        <taxon>Sympoventuriaceae</taxon>
        <taxon>Verruconis</taxon>
    </lineage>
</organism>
<dbReference type="Proteomes" id="UP000053259">
    <property type="component" value="Unassembled WGS sequence"/>
</dbReference>
<dbReference type="EMBL" id="KN847533">
    <property type="protein sequence ID" value="KIW07198.1"/>
    <property type="molecule type" value="Genomic_DNA"/>
</dbReference>
<dbReference type="GeneID" id="27310037"/>
<sequence length="193" mass="21570">MAQERPLEKRPNGLPKTYRIITDHDSNGKAVFSTAIDEEQQWQVIGEGEGKEAHFSLNYTTSRFPVSFENNQDITDYQKYLVEKPGLIVPGGSVLRVVDMGPGLTSPMHRTVSLDYGVVLEGEVYLVLDSGEEKLMRRGDISVQRGTNHAWRNASSTSWARMLYVLLEAEPITIDGKQLGEDLGDMQNVRKSG</sequence>
<dbReference type="InParanoid" id="A0A0D2AK14"/>
<evidence type="ECO:0000313" key="3">
    <source>
        <dbReference type="Proteomes" id="UP000053259"/>
    </source>
</evidence>